<keyword evidence="4 9" id="KW-0812">Transmembrane</keyword>
<gene>
    <name evidence="9" type="primary">secE</name>
    <name evidence="10" type="ORF">COV74_07000</name>
</gene>
<evidence type="ECO:0000256" key="3">
    <source>
        <dbReference type="ARBA" id="ARBA00022475"/>
    </source>
</evidence>
<dbReference type="Pfam" id="PF00584">
    <property type="entry name" value="SecE"/>
    <property type="match status" value="1"/>
</dbReference>
<accession>A0A2H0LNA1</accession>
<feature type="transmembrane region" description="Helical" evidence="9">
    <location>
        <begin position="32"/>
        <end position="60"/>
    </location>
</feature>
<keyword evidence="7 9" id="KW-0811">Translocation</keyword>
<dbReference type="AlphaFoldDB" id="A0A2H0LNA1"/>
<evidence type="ECO:0000256" key="1">
    <source>
        <dbReference type="ARBA" id="ARBA00004370"/>
    </source>
</evidence>
<name>A0A2H0LNA1_9BACT</name>
<dbReference type="NCBIfam" id="TIGR00964">
    <property type="entry name" value="secE_bact"/>
    <property type="match status" value="1"/>
</dbReference>
<dbReference type="HAMAP" id="MF_00422">
    <property type="entry name" value="SecE"/>
    <property type="match status" value="1"/>
</dbReference>
<dbReference type="InterPro" id="IPR001901">
    <property type="entry name" value="Translocase_SecE/Sec61-g"/>
</dbReference>
<evidence type="ECO:0000313" key="11">
    <source>
        <dbReference type="Proteomes" id="UP000230859"/>
    </source>
</evidence>
<dbReference type="Gene3D" id="1.20.5.1030">
    <property type="entry name" value="Preprotein translocase secy subunit"/>
    <property type="match status" value="1"/>
</dbReference>
<keyword evidence="3 9" id="KW-1003">Cell membrane</keyword>
<evidence type="ECO:0000256" key="7">
    <source>
        <dbReference type="ARBA" id="ARBA00023010"/>
    </source>
</evidence>
<protein>
    <recommendedName>
        <fullName evidence="9">Protein translocase subunit SecE</fullName>
    </recommendedName>
</protein>
<keyword evidence="6 9" id="KW-1133">Transmembrane helix</keyword>
<dbReference type="PRINTS" id="PR01650">
    <property type="entry name" value="SECETRNLCASE"/>
</dbReference>
<comment type="subunit">
    <text evidence="9">Component of the Sec protein translocase complex. Heterotrimer consisting of SecY, SecE and SecG subunits. The heterotrimers can form oligomers, although 1 heterotrimer is thought to be able to translocate proteins. Interacts with the ribosome. Interacts with SecDF, and other proteins may be involved. Interacts with SecA.</text>
</comment>
<dbReference type="PROSITE" id="PS01067">
    <property type="entry name" value="SECE_SEC61G"/>
    <property type="match status" value="1"/>
</dbReference>
<comment type="subcellular location">
    <subcellularLocation>
        <location evidence="9">Cell membrane</location>
        <topology evidence="9">Single-pass membrane protein</topology>
    </subcellularLocation>
    <subcellularLocation>
        <location evidence="1">Membrane</location>
    </subcellularLocation>
</comment>
<dbReference type="GO" id="GO:0065002">
    <property type="term" value="P:intracellular protein transmembrane transport"/>
    <property type="evidence" value="ECO:0007669"/>
    <property type="project" value="UniProtKB-UniRule"/>
</dbReference>
<dbReference type="GO" id="GO:0008320">
    <property type="term" value="F:protein transmembrane transporter activity"/>
    <property type="evidence" value="ECO:0007669"/>
    <property type="project" value="UniProtKB-UniRule"/>
</dbReference>
<comment type="function">
    <text evidence="9">Essential subunit of the Sec protein translocation channel SecYEG. Clamps together the 2 halves of SecY. May contact the channel plug during translocation.</text>
</comment>
<evidence type="ECO:0000256" key="6">
    <source>
        <dbReference type="ARBA" id="ARBA00022989"/>
    </source>
</evidence>
<organism evidence="10 11">
    <name type="scientific">Candidatus Abzuiibacterium crystallinum</name>
    <dbReference type="NCBI Taxonomy" id="1974748"/>
    <lineage>
        <taxon>Bacteria</taxon>
        <taxon>Pseudomonadati</taxon>
        <taxon>Candidatus Omnitrophota</taxon>
        <taxon>Candidatus Abzuiibacterium</taxon>
    </lineage>
</organism>
<evidence type="ECO:0000256" key="8">
    <source>
        <dbReference type="ARBA" id="ARBA00023136"/>
    </source>
</evidence>
<dbReference type="InterPro" id="IPR038379">
    <property type="entry name" value="SecE_sf"/>
</dbReference>
<evidence type="ECO:0000256" key="9">
    <source>
        <dbReference type="HAMAP-Rule" id="MF_00422"/>
    </source>
</evidence>
<keyword evidence="8 9" id="KW-0472">Membrane</keyword>
<dbReference type="GO" id="GO:0043952">
    <property type="term" value="P:protein transport by the Sec complex"/>
    <property type="evidence" value="ECO:0007669"/>
    <property type="project" value="UniProtKB-UniRule"/>
</dbReference>
<evidence type="ECO:0000256" key="5">
    <source>
        <dbReference type="ARBA" id="ARBA00022927"/>
    </source>
</evidence>
<evidence type="ECO:0000256" key="4">
    <source>
        <dbReference type="ARBA" id="ARBA00022692"/>
    </source>
</evidence>
<evidence type="ECO:0000256" key="2">
    <source>
        <dbReference type="ARBA" id="ARBA00022448"/>
    </source>
</evidence>
<dbReference type="GO" id="GO:0005886">
    <property type="term" value="C:plasma membrane"/>
    <property type="evidence" value="ECO:0007669"/>
    <property type="project" value="UniProtKB-SubCell"/>
</dbReference>
<dbReference type="GO" id="GO:0006605">
    <property type="term" value="P:protein targeting"/>
    <property type="evidence" value="ECO:0007669"/>
    <property type="project" value="UniProtKB-UniRule"/>
</dbReference>
<dbReference type="Proteomes" id="UP000230859">
    <property type="component" value="Unassembled WGS sequence"/>
</dbReference>
<dbReference type="InterPro" id="IPR005807">
    <property type="entry name" value="SecE_bac"/>
</dbReference>
<dbReference type="PANTHER" id="PTHR33910:SF1">
    <property type="entry name" value="PROTEIN TRANSLOCASE SUBUNIT SECE"/>
    <property type="match status" value="1"/>
</dbReference>
<dbReference type="EMBL" id="PCVY01000058">
    <property type="protein sequence ID" value="PIQ85910.1"/>
    <property type="molecule type" value="Genomic_DNA"/>
</dbReference>
<proteinExistence type="inferred from homology"/>
<dbReference type="GO" id="GO:0009306">
    <property type="term" value="P:protein secretion"/>
    <property type="evidence" value="ECO:0007669"/>
    <property type="project" value="UniProtKB-UniRule"/>
</dbReference>
<reference evidence="10 11" key="1">
    <citation type="submission" date="2017-09" db="EMBL/GenBank/DDBJ databases">
        <title>Depth-based differentiation of microbial function through sediment-hosted aquifers and enrichment of novel symbionts in the deep terrestrial subsurface.</title>
        <authorList>
            <person name="Probst A.J."/>
            <person name="Ladd B."/>
            <person name="Jarett J.K."/>
            <person name="Geller-Mcgrath D.E."/>
            <person name="Sieber C.M."/>
            <person name="Emerson J.B."/>
            <person name="Anantharaman K."/>
            <person name="Thomas B.C."/>
            <person name="Malmstrom R."/>
            <person name="Stieglmeier M."/>
            <person name="Klingl A."/>
            <person name="Woyke T."/>
            <person name="Ryan C.M."/>
            <person name="Banfield J.F."/>
        </authorList>
    </citation>
    <scope>NUCLEOTIDE SEQUENCE [LARGE SCALE GENOMIC DNA]</scope>
    <source>
        <strain evidence="10">CG11_big_fil_rev_8_21_14_0_20_45_26</strain>
    </source>
</reference>
<dbReference type="PANTHER" id="PTHR33910">
    <property type="entry name" value="PROTEIN TRANSLOCASE SUBUNIT SECE"/>
    <property type="match status" value="1"/>
</dbReference>
<comment type="similarity">
    <text evidence="9">Belongs to the SecE/SEC61-gamma family.</text>
</comment>
<evidence type="ECO:0000313" key="10">
    <source>
        <dbReference type="EMBL" id="PIQ85910.1"/>
    </source>
</evidence>
<sequence>MANKFTSFFSESKQELKRVSWPTRDELVQSTILVIVVTLIMAVFIGILDAIFSFLIRLLVG</sequence>
<keyword evidence="5 9" id="KW-0653">Protein transport</keyword>
<comment type="caution">
    <text evidence="10">The sequence shown here is derived from an EMBL/GenBank/DDBJ whole genome shotgun (WGS) entry which is preliminary data.</text>
</comment>
<keyword evidence="2 9" id="KW-0813">Transport</keyword>